<keyword evidence="1" id="KW-0732">Signal</keyword>
<dbReference type="KEGG" id="cnc:CNE_BB1p11480"/>
<dbReference type="InterPro" id="IPR051321">
    <property type="entry name" value="PHA/PHB_synthase"/>
</dbReference>
<keyword evidence="3" id="KW-0614">Plasmid</keyword>
<dbReference type="PIRSF" id="PIRSF020818">
    <property type="entry name" value="PHB_depoly_PhaZ"/>
    <property type="match status" value="1"/>
</dbReference>
<dbReference type="InterPro" id="IPR010915">
    <property type="entry name" value="PHB_depoly_PhaZ"/>
</dbReference>
<feature type="domain" description="PHB de-polymerase C-terminal" evidence="2">
    <location>
        <begin position="211"/>
        <end position="411"/>
    </location>
</feature>
<sequence length="421" mass="46007">MLYQFMEYQCALLAPFAAWAASAANAFADHNSPLSQVPGAPALAAGYEMLYRLGKTYDKPTFGIAAVQHNGRVIPVIEQVVLDRAFCRLLRFAADPLALGADTCQPRPAVLVCAPLAGHHAVMLREVVQALLPEHIVYVTDWTDARRVPLAEGPFHLDDYVIELQAFIRQIGSSEQLHVLAICQATVPALAAISLLASADEPTPRSLILIGGPIDARCSPTAVGRLAADHTLAWFQRNLIYTVPGRYAGAGRKVYPSFLQLAGLAAAQPGLLVASHQDYYLELARGDYERAEAYRRVCDTYNAVLDMAAEFYLDTIRIVFQEFRPARGNWFVRGQPVRPQDIRTTALLTIEGEHDAISGSGQTHAAHGLCRGLAARDKRHVTARRCGHYDLFCGPRWHSEIYPGIRALIRQATASALGSGS</sequence>
<evidence type="ECO:0000256" key="1">
    <source>
        <dbReference type="SAM" id="SignalP"/>
    </source>
</evidence>
<dbReference type="NCBIfam" id="TIGR01849">
    <property type="entry name" value="PHB_depoly_PhaZ"/>
    <property type="match status" value="1"/>
</dbReference>
<dbReference type="EC" id="3.1.1.75" evidence="3"/>
<reference evidence="3 4" key="1">
    <citation type="journal article" date="2011" name="J. Bacteriol.">
        <title>Complete genome sequence of the type strain Cupriavidus necator N-1.</title>
        <authorList>
            <person name="Poehlein A."/>
            <person name="Kusian B."/>
            <person name="Friedrich B."/>
            <person name="Daniel R."/>
            <person name="Bowien B."/>
        </authorList>
    </citation>
    <scope>NUCLEOTIDE SEQUENCE [LARGE SCALE GENOMIC DNA]</scope>
    <source>
        <strain evidence="4">ATCC 43291 / DSM 13513 / CCUG 52238 / LMG 8453 / N-1</strain>
        <plasmid evidence="3 4">pBB1</plasmid>
    </source>
</reference>
<keyword evidence="3" id="KW-0378">Hydrolase</keyword>
<dbReference type="RefSeq" id="WP_013959585.1">
    <property type="nucleotide sequence ID" value="NC_015727.1"/>
</dbReference>
<evidence type="ECO:0000259" key="2">
    <source>
        <dbReference type="Pfam" id="PF06850"/>
    </source>
</evidence>
<dbReference type="GeneID" id="34312359"/>
<geneLocation type="plasmid" evidence="3 4">
    <name>pBB1</name>
</geneLocation>
<organism evidence="3 4">
    <name type="scientific">Cupriavidus necator (strain ATCC 43291 / DSM 13513 / CCUG 52238 / LMG 8453 / N-1)</name>
    <name type="common">Ralstonia eutropha</name>
    <dbReference type="NCBI Taxonomy" id="1042878"/>
    <lineage>
        <taxon>Bacteria</taxon>
        <taxon>Pseudomonadati</taxon>
        <taxon>Pseudomonadota</taxon>
        <taxon>Betaproteobacteria</taxon>
        <taxon>Burkholderiales</taxon>
        <taxon>Burkholderiaceae</taxon>
        <taxon>Cupriavidus</taxon>
    </lineage>
</organism>
<dbReference type="HOGENOM" id="CLU_017495_0_0_4"/>
<dbReference type="InterPro" id="IPR029058">
    <property type="entry name" value="AB_hydrolase_fold"/>
</dbReference>
<evidence type="ECO:0000313" key="4">
    <source>
        <dbReference type="Proteomes" id="UP000006798"/>
    </source>
</evidence>
<protein>
    <submittedName>
        <fullName evidence="3">Intracellular poly(3-hydroxybutyrate) depolymerase PhaZ</fullName>
        <ecNumber evidence="3">3.1.1.75</ecNumber>
    </submittedName>
</protein>
<dbReference type="PANTHER" id="PTHR36837">
    <property type="entry name" value="POLY(3-HYDROXYALKANOATE) POLYMERASE SUBUNIT PHAC"/>
    <property type="match status" value="1"/>
</dbReference>
<dbReference type="InterPro" id="IPR009656">
    <property type="entry name" value="PHB_depo_C"/>
</dbReference>
<feature type="signal peptide" evidence="1">
    <location>
        <begin position="1"/>
        <end position="20"/>
    </location>
</feature>
<evidence type="ECO:0000313" key="3">
    <source>
        <dbReference type="EMBL" id="AEI82553.1"/>
    </source>
</evidence>
<dbReference type="PANTHER" id="PTHR36837:SF4">
    <property type="entry name" value="BLR0908 PROTEIN"/>
    <property type="match status" value="1"/>
</dbReference>
<name>F8GUZ9_CUPNN</name>
<dbReference type="EMBL" id="CP002879">
    <property type="protein sequence ID" value="AEI82553.1"/>
    <property type="molecule type" value="Genomic_DNA"/>
</dbReference>
<feature type="chain" id="PRO_5003377838" evidence="1">
    <location>
        <begin position="21"/>
        <end position="421"/>
    </location>
</feature>
<gene>
    <name evidence="3" type="primary">phaZ3</name>
    <name evidence="3" type="ordered locus">CNE_BB1p11480</name>
</gene>
<accession>F8GUZ9</accession>
<proteinExistence type="predicted"/>
<dbReference type="Gene3D" id="3.40.50.1820">
    <property type="entry name" value="alpha/beta hydrolase"/>
    <property type="match status" value="1"/>
</dbReference>
<dbReference type="AlphaFoldDB" id="F8GUZ9"/>
<dbReference type="Proteomes" id="UP000006798">
    <property type="component" value="Plasmid pBB1"/>
</dbReference>
<dbReference type="SUPFAM" id="SSF53474">
    <property type="entry name" value="alpha/beta-Hydrolases"/>
    <property type="match status" value="1"/>
</dbReference>
<dbReference type="Pfam" id="PF06850">
    <property type="entry name" value="PHB_depo_C"/>
    <property type="match status" value="1"/>
</dbReference>
<dbReference type="GO" id="GO:0050526">
    <property type="term" value="F:poly(3-hydroxybutyrate) depolymerase activity"/>
    <property type="evidence" value="ECO:0007669"/>
    <property type="project" value="UniProtKB-EC"/>
</dbReference>